<sequence length="474" mass="51999">MQSGLPVLVLVGRPNVGKSTLFNRLTGTRDALVADYVGLTRDRQYGRGVFEIDGQGRAFIVVDTGGLMPESADPLAVLAEEQAQLALSEADHIFFLTDAIAGRHGSDEAIAAQLRKLGKPLTLLVNKTEGKARGGAKGVAVADFYALGLGEPEPISAENGDGVPGLLRRVLEKFPAGEPDELAEVPGEVRVAIVGRPNVGKSTLVNRLVGDERVVAADRPGTTRDAIRVPFEYEGNAYTLIDTAGIRRRSRVEEVIEKFSIVKTLQAIESAHVVIVVVDAHADVGEQDARLMGLVAQRGRAMILAVNKWDGLDPGDREQTKYKVGLKMPFLDFTPVHYISAKHGSGVGVVMRDVKTAYDSTMKDLPTPELTRILERSVDRHAPPAVLGRRIKLRYAHQGGSNPPQIVIHGNQTDKLPVTYKRYLANEFRNHFELKGVPLVLTFKTGDNPFKDKKNVLTERQIKKKRRLREHFKK</sequence>
<protein>
    <recommendedName>
        <fullName evidence="2 8">GTPase Der</fullName>
    </recommendedName>
    <alternativeName>
        <fullName evidence="7 8">GTP-binding protein EngA</fullName>
    </alternativeName>
</protein>
<evidence type="ECO:0000256" key="6">
    <source>
        <dbReference type="ARBA" id="ARBA00023134"/>
    </source>
</evidence>
<dbReference type="InterPro" id="IPR031166">
    <property type="entry name" value="G_ENGA"/>
</dbReference>
<dbReference type="Gene3D" id="3.30.300.20">
    <property type="match status" value="1"/>
</dbReference>
<dbReference type="InterPro" id="IPR032859">
    <property type="entry name" value="KH_dom-like"/>
</dbReference>
<keyword evidence="4 10" id="KW-0677">Repeat</keyword>
<dbReference type="PANTHER" id="PTHR43834">
    <property type="entry name" value="GTPASE DER"/>
    <property type="match status" value="1"/>
</dbReference>
<gene>
    <name evidence="8" type="primary">der</name>
    <name evidence="12" type="ORF">WQQ_04560</name>
</gene>
<comment type="caution">
    <text evidence="12">The sequence shown here is derived from an EMBL/GenBank/DDBJ whole genome shotgun (WGS) entry which is preliminary data.</text>
</comment>
<dbReference type="NCBIfam" id="TIGR03594">
    <property type="entry name" value="GTPase_EngA"/>
    <property type="match status" value="1"/>
</dbReference>
<evidence type="ECO:0000259" key="11">
    <source>
        <dbReference type="PROSITE" id="PS51712"/>
    </source>
</evidence>
<dbReference type="SUPFAM" id="SSF52540">
    <property type="entry name" value="P-loop containing nucleoside triphosphate hydrolases"/>
    <property type="match status" value="2"/>
</dbReference>
<dbReference type="FunFam" id="3.30.300.20:FF:000004">
    <property type="entry name" value="GTPase Der"/>
    <property type="match status" value="1"/>
</dbReference>
<dbReference type="InterPro" id="IPR005225">
    <property type="entry name" value="Small_GTP-bd"/>
</dbReference>
<dbReference type="FunFam" id="3.40.50.300:FF:000040">
    <property type="entry name" value="GTPase Der"/>
    <property type="match status" value="1"/>
</dbReference>
<evidence type="ECO:0000256" key="7">
    <source>
        <dbReference type="ARBA" id="ARBA00032345"/>
    </source>
</evidence>
<name>I7ZEJ5_9GAMM</name>
<feature type="binding site" evidence="8">
    <location>
        <begin position="242"/>
        <end position="246"/>
    </location>
    <ligand>
        <name>GTP</name>
        <dbReference type="ChEBI" id="CHEBI:37565"/>
        <label>2</label>
    </ligand>
</feature>
<dbReference type="RefSeq" id="WP_007183415.1">
    <property type="nucleotide sequence ID" value="NZ_AKGD01000001.1"/>
</dbReference>
<dbReference type="STRING" id="1172194.WQQ_04560"/>
<keyword evidence="6 8" id="KW-0342">GTP-binding</keyword>
<evidence type="ECO:0000256" key="8">
    <source>
        <dbReference type="HAMAP-Rule" id="MF_00195"/>
    </source>
</evidence>
<evidence type="ECO:0000313" key="13">
    <source>
        <dbReference type="Proteomes" id="UP000003704"/>
    </source>
</evidence>
<dbReference type="OrthoDB" id="9805918at2"/>
<dbReference type="HAMAP" id="MF_00195">
    <property type="entry name" value="GTPase_Der"/>
    <property type="match status" value="1"/>
</dbReference>
<dbReference type="EMBL" id="AKGD01000001">
    <property type="protein sequence ID" value="EIT70319.1"/>
    <property type="molecule type" value="Genomic_DNA"/>
</dbReference>
<organism evidence="12 13">
    <name type="scientific">Hydrocarboniphaga effusa AP103</name>
    <dbReference type="NCBI Taxonomy" id="1172194"/>
    <lineage>
        <taxon>Bacteria</taxon>
        <taxon>Pseudomonadati</taxon>
        <taxon>Pseudomonadota</taxon>
        <taxon>Gammaproteobacteria</taxon>
        <taxon>Nevskiales</taxon>
        <taxon>Nevskiaceae</taxon>
        <taxon>Hydrocarboniphaga</taxon>
    </lineage>
</organism>
<reference evidence="12 13" key="1">
    <citation type="journal article" date="2012" name="J. Bacteriol.">
        <title>Genome Sequence of n-Alkane-Degrading Hydrocarboniphaga effusa Strain AP103T (ATCC BAA-332T).</title>
        <authorList>
            <person name="Chang H.K."/>
            <person name="Zylstra G.J."/>
            <person name="Chae J.C."/>
        </authorList>
    </citation>
    <scope>NUCLEOTIDE SEQUENCE [LARGE SCALE GENOMIC DNA]</scope>
    <source>
        <strain evidence="12 13">AP103</strain>
    </source>
</reference>
<comment type="function">
    <text evidence="8 10">GTPase that plays an essential role in the late steps of ribosome biogenesis.</text>
</comment>
<dbReference type="Proteomes" id="UP000003704">
    <property type="component" value="Unassembled WGS sequence"/>
</dbReference>
<feature type="binding site" evidence="8">
    <location>
        <begin position="12"/>
        <end position="19"/>
    </location>
    <ligand>
        <name>GTP</name>
        <dbReference type="ChEBI" id="CHEBI:37565"/>
        <label>1</label>
    </ligand>
</feature>
<dbReference type="PATRIC" id="fig|1172194.4.peg.434"/>
<evidence type="ECO:0000313" key="12">
    <source>
        <dbReference type="EMBL" id="EIT70319.1"/>
    </source>
</evidence>
<dbReference type="Pfam" id="PF01926">
    <property type="entry name" value="MMR_HSR1"/>
    <property type="match status" value="2"/>
</dbReference>
<dbReference type="GO" id="GO:0005525">
    <property type="term" value="F:GTP binding"/>
    <property type="evidence" value="ECO:0007669"/>
    <property type="project" value="UniProtKB-UniRule"/>
</dbReference>
<accession>I7ZEJ5</accession>
<evidence type="ECO:0000256" key="4">
    <source>
        <dbReference type="ARBA" id="ARBA00022737"/>
    </source>
</evidence>
<evidence type="ECO:0000256" key="10">
    <source>
        <dbReference type="RuleBase" id="RU004481"/>
    </source>
</evidence>
<dbReference type="InterPro" id="IPR006073">
    <property type="entry name" value="GTP-bd"/>
</dbReference>
<proteinExistence type="inferred from homology"/>
<dbReference type="GO" id="GO:0042254">
    <property type="term" value="P:ribosome biogenesis"/>
    <property type="evidence" value="ECO:0007669"/>
    <property type="project" value="UniProtKB-KW"/>
</dbReference>
<dbReference type="InterPro" id="IPR027417">
    <property type="entry name" value="P-loop_NTPase"/>
</dbReference>
<dbReference type="PROSITE" id="PS51712">
    <property type="entry name" value="G_ENGA"/>
    <property type="match status" value="1"/>
</dbReference>
<evidence type="ECO:0000256" key="5">
    <source>
        <dbReference type="ARBA" id="ARBA00022741"/>
    </source>
</evidence>
<feature type="binding site" evidence="8">
    <location>
        <begin position="195"/>
        <end position="202"/>
    </location>
    <ligand>
        <name>GTP</name>
        <dbReference type="ChEBI" id="CHEBI:37565"/>
        <label>2</label>
    </ligand>
</feature>
<dbReference type="PIRSF" id="PIRSF006485">
    <property type="entry name" value="GTP-binding_EngA"/>
    <property type="match status" value="1"/>
</dbReference>
<dbReference type="NCBIfam" id="TIGR00231">
    <property type="entry name" value="small_GTP"/>
    <property type="match status" value="2"/>
</dbReference>
<dbReference type="InterPro" id="IPR015946">
    <property type="entry name" value="KH_dom-like_a/b"/>
</dbReference>
<dbReference type="Gene3D" id="3.40.50.300">
    <property type="entry name" value="P-loop containing nucleotide triphosphate hydrolases"/>
    <property type="match status" value="2"/>
</dbReference>
<evidence type="ECO:0000256" key="9">
    <source>
        <dbReference type="PROSITE-ProRule" id="PRU01049"/>
    </source>
</evidence>
<dbReference type="CDD" id="cd01895">
    <property type="entry name" value="EngA2"/>
    <property type="match status" value="1"/>
</dbReference>
<comment type="similarity">
    <text evidence="1 8 9 10">Belongs to the TRAFAC class TrmE-Era-EngA-EngB-Septin-like GTPase superfamily. EngA (Der) GTPase family.</text>
</comment>
<dbReference type="GO" id="GO:0043022">
    <property type="term" value="F:ribosome binding"/>
    <property type="evidence" value="ECO:0007669"/>
    <property type="project" value="TreeGrafter"/>
</dbReference>
<keyword evidence="5 8" id="KW-0547">Nucleotide-binding</keyword>
<dbReference type="AlphaFoldDB" id="I7ZEJ5"/>
<comment type="subunit">
    <text evidence="8">Associates with the 50S ribosomal subunit.</text>
</comment>
<evidence type="ECO:0000256" key="1">
    <source>
        <dbReference type="ARBA" id="ARBA00008279"/>
    </source>
</evidence>
<evidence type="ECO:0000256" key="3">
    <source>
        <dbReference type="ARBA" id="ARBA00022517"/>
    </source>
</evidence>
<evidence type="ECO:0000256" key="2">
    <source>
        <dbReference type="ARBA" id="ARBA00020953"/>
    </source>
</evidence>
<keyword evidence="3 8" id="KW-0690">Ribosome biogenesis</keyword>
<feature type="binding site" evidence="8">
    <location>
        <begin position="307"/>
        <end position="310"/>
    </location>
    <ligand>
        <name>GTP</name>
        <dbReference type="ChEBI" id="CHEBI:37565"/>
        <label>2</label>
    </ligand>
</feature>
<feature type="binding site" evidence="8">
    <location>
        <begin position="63"/>
        <end position="67"/>
    </location>
    <ligand>
        <name>GTP</name>
        <dbReference type="ChEBI" id="CHEBI:37565"/>
        <label>1</label>
    </ligand>
</feature>
<feature type="domain" description="EngA-type G" evidence="11">
    <location>
        <begin position="189"/>
        <end position="362"/>
    </location>
</feature>
<dbReference type="PRINTS" id="PR00326">
    <property type="entry name" value="GTP1OBG"/>
</dbReference>
<dbReference type="InterPro" id="IPR016484">
    <property type="entry name" value="GTPase_Der"/>
</dbReference>
<dbReference type="CDD" id="cd01894">
    <property type="entry name" value="EngA1"/>
    <property type="match status" value="1"/>
</dbReference>
<keyword evidence="13" id="KW-1185">Reference proteome</keyword>
<dbReference type="PANTHER" id="PTHR43834:SF6">
    <property type="entry name" value="GTPASE DER"/>
    <property type="match status" value="1"/>
</dbReference>
<dbReference type="Pfam" id="PF14714">
    <property type="entry name" value="KH_dom-like"/>
    <property type="match status" value="1"/>
</dbReference>
<feature type="binding site" evidence="8">
    <location>
        <begin position="126"/>
        <end position="129"/>
    </location>
    <ligand>
        <name>GTP</name>
        <dbReference type="ChEBI" id="CHEBI:37565"/>
        <label>1</label>
    </ligand>
</feature>